<evidence type="ECO:0000313" key="2">
    <source>
        <dbReference type="Proteomes" id="UP000243904"/>
    </source>
</evidence>
<reference evidence="2" key="1">
    <citation type="submission" date="2016-10" db="EMBL/GenBank/DDBJ databases">
        <authorList>
            <person name="Varghese N."/>
            <person name="Submissions S."/>
        </authorList>
    </citation>
    <scope>NUCLEOTIDE SEQUENCE [LARGE SCALE GENOMIC DNA]</scope>
    <source>
        <strain evidence="2">GAS369</strain>
    </source>
</reference>
<dbReference type="Proteomes" id="UP000243904">
    <property type="component" value="Chromosome I"/>
</dbReference>
<evidence type="ECO:0000313" key="1">
    <source>
        <dbReference type="EMBL" id="SDS33232.1"/>
    </source>
</evidence>
<dbReference type="EMBL" id="LT629750">
    <property type="protein sequence ID" value="SDS33232.1"/>
    <property type="molecule type" value="Genomic_DNA"/>
</dbReference>
<keyword evidence="2" id="KW-1185">Reference proteome</keyword>
<sequence>MILQRLVIGGVFVSVRRDPILGWRPTVVTAPKHSRNVQELADKIAAELRKKFTLKD</sequence>
<name>A0A1H1RC03_9BRAD</name>
<protein>
    <submittedName>
        <fullName evidence="1">Uncharacterized protein</fullName>
    </submittedName>
</protein>
<dbReference type="AlphaFoldDB" id="A0A1H1RC03"/>
<accession>A0A1H1RC03</accession>
<gene>
    <name evidence="1" type="ORF">SAMN05444158_1729</name>
</gene>
<organism evidence="1 2">
    <name type="scientific">Bradyrhizobium canariense</name>
    <dbReference type="NCBI Taxonomy" id="255045"/>
    <lineage>
        <taxon>Bacteria</taxon>
        <taxon>Pseudomonadati</taxon>
        <taxon>Pseudomonadota</taxon>
        <taxon>Alphaproteobacteria</taxon>
        <taxon>Hyphomicrobiales</taxon>
        <taxon>Nitrobacteraceae</taxon>
        <taxon>Bradyrhizobium</taxon>
    </lineage>
</organism>
<proteinExistence type="predicted"/>